<keyword evidence="2" id="KW-0732">Signal</keyword>
<dbReference type="EMBL" id="JAVHJO010000005">
    <property type="protein sequence ID" value="KAK6540162.1"/>
    <property type="molecule type" value="Genomic_DNA"/>
</dbReference>
<evidence type="ECO:0000313" key="3">
    <source>
        <dbReference type="EMBL" id="KAK6540162.1"/>
    </source>
</evidence>
<reference evidence="3 4" key="1">
    <citation type="submission" date="2019-10" db="EMBL/GenBank/DDBJ databases">
        <authorList>
            <person name="Palmer J.M."/>
        </authorList>
    </citation>
    <scope>NUCLEOTIDE SEQUENCE [LARGE SCALE GENOMIC DNA]</scope>
    <source>
        <strain evidence="3 4">TWF694</strain>
    </source>
</reference>
<dbReference type="AlphaFoldDB" id="A0AAV9XEY4"/>
<sequence length="322" mass="36638">MGPTYKTVGLLYFTILSTLVDAYEIAFTSDEVETEGYQYHYGFPMISGMEPTCNSIPLEYNPLEGADEVLVRAKTGTPPVPRFIGLYNKDSPNLGKCNHKSLEQIIAFNPLIFDKQQMAQVWTTRLHYWKEIVYNPATPNKDLASTLITEFHLVPGRFLYKSRQDLEWILEKRDLATYDWNENPFTRDPNGTPEPDQMESELRLRNEGKTDTWMNDIQFAKGQGYLRKEGYNSQTGSPLNPRKPSWEDIPSAPNYGDQDLALSPIVPPNFADLEAEIKYELDILGEVPVHPRDENGLLVALDGFPDIPDDLPDFSTLLPDLN</sequence>
<feature type="signal peptide" evidence="2">
    <location>
        <begin position="1"/>
        <end position="22"/>
    </location>
</feature>
<dbReference type="Proteomes" id="UP001365542">
    <property type="component" value="Unassembled WGS sequence"/>
</dbReference>
<feature type="region of interest" description="Disordered" evidence="1">
    <location>
        <begin position="229"/>
        <end position="254"/>
    </location>
</feature>
<organism evidence="3 4">
    <name type="scientific">Orbilia ellipsospora</name>
    <dbReference type="NCBI Taxonomy" id="2528407"/>
    <lineage>
        <taxon>Eukaryota</taxon>
        <taxon>Fungi</taxon>
        <taxon>Dikarya</taxon>
        <taxon>Ascomycota</taxon>
        <taxon>Pezizomycotina</taxon>
        <taxon>Orbiliomycetes</taxon>
        <taxon>Orbiliales</taxon>
        <taxon>Orbiliaceae</taxon>
        <taxon>Orbilia</taxon>
    </lineage>
</organism>
<evidence type="ECO:0000256" key="2">
    <source>
        <dbReference type="SAM" id="SignalP"/>
    </source>
</evidence>
<gene>
    <name evidence="3" type="ORF">TWF694_008983</name>
</gene>
<evidence type="ECO:0000313" key="4">
    <source>
        <dbReference type="Proteomes" id="UP001365542"/>
    </source>
</evidence>
<accession>A0AAV9XEY4</accession>
<comment type="caution">
    <text evidence="3">The sequence shown here is derived from an EMBL/GenBank/DDBJ whole genome shotgun (WGS) entry which is preliminary data.</text>
</comment>
<proteinExistence type="predicted"/>
<name>A0AAV9XEY4_9PEZI</name>
<evidence type="ECO:0000256" key="1">
    <source>
        <dbReference type="SAM" id="MobiDB-lite"/>
    </source>
</evidence>
<keyword evidence="4" id="KW-1185">Reference proteome</keyword>
<protein>
    <submittedName>
        <fullName evidence="3">Uncharacterized protein</fullName>
    </submittedName>
</protein>
<feature type="chain" id="PRO_5043653851" evidence="2">
    <location>
        <begin position="23"/>
        <end position="322"/>
    </location>
</feature>